<name>A0A9W8DJU9_9FUNG</name>
<dbReference type="AlphaFoldDB" id="A0A9W8DJU9"/>
<keyword evidence="2" id="KW-1185">Reference proteome</keyword>
<organism evidence="1 2">
    <name type="scientific">Tieghemiomyces parasiticus</name>
    <dbReference type="NCBI Taxonomy" id="78921"/>
    <lineage>
        <taxon>Eukaryota</taxon>
        <taxon>Fungi</taxon>
        <taxon>Fungi incertae sedis</taxon>
        <taxon>Zoopagomycota</taxon>
        <taxon>Kickxellomycotina</taxon>
        <taxon>Dimargaritomycetes</taxon>
        <taxon>Dimargaritales</taxon>
        <taxon>Dimargaritaceae</taxon>
        <taxon>Tieghemiomyces</taxon>
    </lineage>
</organism>
<feature type="non-terminal residue" evidence="1">
    <location>
        <position position="1"/>
    </location>
</feature>
<accession>A0A9W8DJU9</accession>
<gene>
    <name evidence="1" type="ORF">IWQ60_009464</name>
</gene>
<sequence length="60" mass="7210">NWINCLKLNRDSVRYKNTVKKLNNVPRFTKHVFFNVIRIKIINCVGIKLTTLYYFGIQHL</sequence>
<comment type="caution">
    <text evidence="1">The sequence shown here is derived from an EMBL/GenBank/DDBJ whole genome shotgun (WGS) entry which is preliminary data.</text>
</comment>
<evidence type="ECO:0000313" key="1">
    <source>
        <dbReference type="EMBL" id="KAJ1912861.1"/>
    </source>
</evidence>
<dbReference type="EMBL" id="JANBPT010000794">
    <property type="protein sequence ID" value="KAJ1912861.1"/>
    <property type="molecule type" value="Genomic_DNA"/>
</dbReference>
<proteinExistence type="predicted"/>
<protein>
    <submittedName>
        <fullName evidence="1">Uncharacterized protein</fullName>
    </submittedName>
</protein>
<dbReference type="Proteomes" id="UP001150569">
    <property type="component" value="Unassembled WGS sequence"/>
</dbReference>
<reference evidence="1" key="1">
    <citation type="submission" date="2022-07" db="EMBL/GenBank/DDBJ databases">
        <title>Phylogenomic reconstructions and comparative analyses of Kickxellomycotina fungi.</title>
        <authorList>
            <person name="Reynolds N.K."/>
            <person name="Stajich J.E."/>
            <person name="Barry K."/>
            <person name="Grigoriev I.V."/>
            <person name="Crous P."/>
            <person name="Smith M.E."/>
        </authorList>
    </citation>
    <scope>NUCLEOTIDE SEQUENCE</scope>
    <source>
        <strain evidence="1">RSA 861</strain>
    </source>
</reference>
<evidence type="ECO:0000313" key="2">
    <source>
        <dbReference type="Proteomes" id="UP001150569"/>
    </source>
</evidence>